<evidence type="ECO:0000256" key="4">
    <source>
        <dbReference type="ARBA" id="ARBA00022502"/>
    </source>
</evidence>
<evidence type="ECO:0000256" key="5">
    <source>
        <dbReference type="ARBA" id="ARBA00022692"/>
    </source>
</evidence>
<comment type="pathway">
    <text evidence="2">Glycolipid biosynthesis; glycosylphosphatidylinositol-anchor biosynthesis.</text>
</comment>
<keyword evidence="12" id="KW-1185">Reference proteome</keyword>
<reference evidence="11" key="1">
    <citation type="journal article" date="2020" name="Stud. Mycol.">
        <title>101 Dothideomycetes genomes: a test case for predicting lifestyles and emergence of pathogens.</title>
        <authorList>
            <person name="Haridas S."/>
            <person name="Albert R."/>
            <person name="Binder M."/>
            <person name="Bloem J."/>
            <person name="Labutti K."/>
            <person name="Salamov A."/>
            <person name="Andreopoulos B."/>
            <person name="Baker S."/>
            <person name="Barry K."/>
            <person name="Bills G."/>
            <person name="Bluhm B."/>
            <person name="Cannon C."/>
            <person name="Castanera R."/>
            <person name="Culley D."/>
            <person name="Daum C."/>
            <person name="Ezra D."/>
            <person name="Gonzalez J."/>
            <person name="Henrissat B."/>
            <person name="Kuo A."/>
            <person name="Liang C."/>
            <person name="Lipzen A."/>
            <person name="Lutzoni F."/>
            <person name="Magnuson J."/>
            <person name="Mondo S."/>
            <person name="Nolan M."/>
            <person name="Ohm R."/>
            <person name="Pangilinan J."/>
            <person name="Park H.-J."/>
            <person name="Ramirez L."/>
            <person name="Alfaro M."/>
            <person name="Sun H."/>
            <person name="Tritt A."/>
            <person name="Yoshinaga Y."/>
            <person name="Zwiers L.-H."/>
            <person name="Turgeon B."/>
            <person name="Goodwin S."/>
            <person name="Spatafora J."/>
            <person name="Crous P."/>
            <person name="Grigoriev I."/>
        </authorList>
    </citation>
    <scope>NUCLEOTIDE SEQUENCE</scope>
    <source>
        <strain evidence="11">CBS 480.64</strain>
    </source>
</reference>
<dbReference type="PANTHER" id="PTHR21072:SF13">
    <property type="entry name" value="GPI TRANSAMIDASE COMPONENT PIG-S"/>
    <property type="match status" value="1"/>
</dbReference>
<accession>A0A6A7CA46</accession>
<dbReference type="AlphaFoldDB" id="A0A6A7CA46"/>
<comment type="similarity">
    <text evidence="3">Belongs to the PIGS family.</text>
</comment>
<dbReference type="GO" id="GO:0042765">
    <property type="term" value="C:GPI-anchor transamidase complex"/>
    <property type="evidence" value="ECO:0007669"/>
    <property type="project" value="InterPro"/>
</dbReference>
<keyword evidence="7 10" id="KW-1133">Transmembrane helix</keyword>
<evidence type="ECO:0000313" key="12">
    <source>
        <dbReference type="Proteomes" id="UP000799421"/>
    </source>
</evidence>
<evidence type="ECO:0000256" key="6">
    <source>
        <dbReference type="ARBA" id="ARBA00022824"/>
    </source>
</evidence>
<dbReference type="EMBL" id="MU005959">
    <property type="protein sequence ID" value="KAF2863875.1"/>
    <property type="molecule type" value="Genomic_DNA"/>
</dbReference>
<evidence type="ECO:0000256" key="8">
    <source>
        <dbReference type="ARBA" id="ARBA00023136"/>
    </source>
</evidence>
<evidence type="ECO:0000256" key="1">
    <source>
        <dbReference type="ARBA" id="ARBA00004477"/>
    </source>
</evidence>
<gene>
    <name evidence="11" type="ORF">K470DRAFT_280112</name>
</gene>
<keyword evidence="5 10" id="KW-0812">Transmembrane</keyword>
<dbReference type="InterPro" id="IPR019540">
    <property type="entry name" value="PtdIno-glycan_biosynth_class_S"/>
</dbReference>
<name>A0A6A7CA46_9PEZI</name>
<evidence type="ECO:0000256" key="2">
    <source>
        <dbReference type="ARBA" id="ARBA00004687"/>
    </source>
</evidence>
<keyword evidence="6" id="KW-0256">Endoplasmic reticulum</keyword>
<evidence type="ECO:0000256" key="9">
    <source>
        <dbReference type="ARBA" id="ARBA00023180"/>
    </source>
</evidence>
<evidence type="ECO:0000313" key="11">
    <source>
        <dbReference type="EMBL" id="KAF2863875.1"/>
    </source>
</evidence>
<dbReference type="GO" id="GO:0006506">
    <property type="term" value="P:GPI anchor biosynthetic process"/>
    <property type="evidence" value="ECO:0007669"/>
    <property type="project" value="UniProtKB-UniPathway"/>
</dbReference>
<keyword evidence="4" id="KW-0337">GPI-anchor biosynthesis</keyword>
<evidence type="ECO:0000256" key="10">
    <source>
        <dbReference type="SAM" id="Phobius"/>
    </source>
</evidence>
<dbReference type="UniPathway" id="UPA00196"/>
<organism evidence="11 12">
    <name type="scientific">Piedraia hortae CBS 480.64</name>
    <dbReference type="NCBI Taxonomy" id="1314780"/>
    <lineage>
        <taxon>Eukaryota</taxon>
        <taxon>Fungi</taxon>
        <taxon>Dikarya</taxon>
        <taxon>Ascomycota</taxon>
        <taxon>Pezizomycotina</taxon>
        <taxon>Dothideomycetes</taxon>
        <taxon>Dothideomycetidae</taxon>
        <taxon>Capnodiales</taxon>
        <taxon>Piedraiaceae</taxon>
        <taxon>Piedraia</taxon>
    </lineage>
</organism>
<protein>
    <submittedName>
        <fullName evidence="11">GPI transamidase component PIG-S</fullName>
    </submittedName>
</protein>
<dbReference type="Pfam" id="PF10510">
    <property type="entry name" value="PIG-S"/>
    <property type="match status" value="1"/>
</dbReference>
<dbReference type="GO" id="GO:0016255">
    <property type="term" value="P:attachment of GPI anchor to protein"/>
    <property type="evidence" value="ECO:0007669"/>
    <property type="project" value="InterPro"/>
</dbReference>
<proteinExistence type="inferred from homology"/>
<dbReference type="OrthoDB" id="28748at2759"/>
<evidence type="ECO:0000256" key="7">
    <source>
        <dbReference type="ARBA" id="ARBA00022989"/>
    </source>
</evidence>
<sequence length="521" mass="57100">MPTVTGNDEKQLPPETSDEARTRFWIVASFWAVILFLGLPHWIWTTSIHRSDLPLNAMDAWAAGSTCPMLYPMGIRLSSAQLDVSIGKDLASRVQTLLNDKTDSAILDFRVSYEPYNDSWSVDPEWAMNVLLQQTGQITYGAKLDPVEPVLQIEYTATEVEGLASSIAKQVHQIFAYEEQSLSHLLKGVPFATGKELTLAPESQAVLDARTTRVLKYSSTYHITFSLVTSSAWPSGWEIDKAIQQYMEPLISALSNISQFTIDTQVHIHASPSPSIPGPQSDSAIKKWLLQHSDLSGFINSAEWPLNPSIGTGPTVNFVLYIPSPEHSPLEIANGGTGWLIPQWGGVQILNPKPGMTSLTVQDLEPVMLKFAEQLTSLVGVPPLPHSLAPRLSGLARERASSLIISTSSTLGALSRLTLKLTSIAIPDSVTAAVKEALSRLEHACRDIHTGKYDKALENARIANDEAEHAFFEPSMVGQVYFPDEHKVAVYVPLLGPMSVPLIIAAIKQLKRLKEGKVKVE</sequence>
<comment type="subcellular location">
    <subcellularLocation>
        <location evidence="1">Endoplasmic reticulum membrane</location>
        <topology evidence="1">Multi-pass membrane protein</topology>
    </subcellularLocation>
</comment>
<keyword evidence="8 10" id="KW-0472">Membrane</keyword>
<dbReference type="PANTHER" id="PTHR21072">
    <property type="entry name" value="GPI TRANSAMIDASE COMPONENT PIG-S"/>
    <property type="match status" value="1"/>
</dbReference>
<keyword evidence="9" id="KW-0325">Glycoprotein</keyword>
<dbReference type="Proteomes" id="UP000799421">
    <property type="component" value="Unassembled WGS sequence"/>
</dbReference>
<evidence type="ECO:0000256" key="3">
    <source>
        <dbReference type="ARBA" id="ARBA00005316"/>
    </source>
</evidence>
<feature type="transmembrane region" description="Helical" evidence="10">
    <location>
        <begin position="24"/>
        <end position="44"/>
    </location>
</feature>